<evidence type="ECO:0000313" key="1">
    <source>
        <dbReference type="EMBL" id="KKN71325.1"/>
    </source>
</evidence>
<sequence length="67" mass="7642">MKSLIEGREVDVCESCEEPAKEGNPLLWMHGPLGFRVTWAFHKECLASFFTNLKEILGLSPNTEMSW</sequence>
<dbReference type="AlphaFoldDB" id="A0A0F9SQM5"/>
<proteinExistence type="predicted"/>
<dbReference type="EMBL" id="LAZR01000386">
    <property type="protein sequence ID" value="KKN71325.1"/>
    <property type="molecule type" value="Genomic_DNA"/>
</dbReference>
<accession>A0A0F9SQM5</accession>
<comment type="caution">
    <text evidence="1">The sequence shown here is derived from an EMBL/GenBank/DDBJ whole genome shotgun (WGS) entry which is preliminary data.</text>
</comment>
<protein>
    <submittedName>
        <fullName evidence="1">Uncharacterized protein</fullName>
    </submittedName>
</protein>
<organism evidence="1">
    <name type="scientific">marine sediment metagenome</name>
    <dbReference type="NCBI Taxonomy" id="412755"/>
    <lineage>
        <taxon>unclassified sequences</taxon>
        <taxon>metagenomes</taxon>
        <taxon>ecological metagenomes</taxon>
    </lineage>
</organism>
<reference evidence="1" key="1">
    <citation type="journal article" date="2015" name="Nature">
        <title>Complex archaea that bridge the gap between prokaryotes and eukaryotes.</title>
        <authorList>
            <person name="Spang A."/>
            <person name="Saw J.H."/>
            <person name="Jorgensen S.L."/>
            <person name="Zaremba-Niedzwiedzka K."/>
            <person name="Martijn J."/>
            <person name="Lind A.E."/>
            <person name="van Eijk R."/>
            <person name="Schleper C."/>
            <person name="Guy L."/>
            <person name="Ettema T.J."/>
        </authorList>
    </citation>
    <scope>NUCLEOTIDE SEQUENCE</scope>
</reference>
<gene>
    <name evidence="1" type="ORF">LCGC14_0422350</name>
</gene>
<name>A0A0F9SQM5_9ZZZZ</name>